<evidence type="ECO:0000313" key="1">
    <source>
        <dbReference type="EMBL" id="WFP89833.1"/>
    </source>
</evidence>
<evidence type="ECO:0000313" key="2">
    <source>
        <dbReference type="Proteomes" id="UP001214094"/>
    </source>
</evidence>
<dbReference type="EMBL" id="CP121308">
    <property type="protein sequence ID" value="WFP89833.1"/>
    <property type="molecule type" value="Genomic_DNA"/>
</dbReference>
<keyword evidence="2" id="KW-1185">Reference proteome</keyword>
<dbReference type="RefSeq" id="WP_034806346.1">
    <property type="nucleotide sequence ID" value="NZ_CP015880.1"/>
</dbReference>
<reference evidence="1 2" key="1">
    <citation type="submission" date="2023-03" db="EMBL/GenBank/DDBJ databases">
        <title>Comparative genome and transcriptome analysis combination mining strategies for increasing vitamin B12 production of Ensifer adhaerens strain.</title>
        <authorList>
            <person name="Yongheng L."/>
        </authorList>
    </citation>
    <scope>NUCLEOTIDE SEQUENCE [LARGE SCALE GENOMIC DNA]</scope>
    <source>
        <strain evidence="1 2">Casida A-T305</strain>
    </source>
</reference>
<dbReference type="GeneID" id="29518655"/>
<dbReference type="Proteomes" id="UP001214094">
    <property type="component" value="Chromosome"/>
</dbReference>
<organism evidence="1 2">
    <name type="scientific">Ensifer adhaerens</name>
    <name type="common">Sinorhizobium morelense</name>
    <dbReference type="NCBI Taxonomy" id="106592"/>
    <lineage>
        <taxon>Bacteria</taxon>
        <taxon>Pseudomonadati</taxon>
        <taxon>Pseudomonadota</taxon>
        <taxon>Alphaproteobacteria</taxon>
        <taxon>Hyphomicrobiales</taxon>
        <taxon>Rhizobiaceae</taxon>
        <taxon>Sinorhizobium/Ensifer group</taxon>
        <taxon>Ensifer</taxon>
    </lineage>
</organism>
<sequence length="64" mass="7289">MKYGSVLAGIYATNHDEARLLQEIMQSALKDRAGTKAEPTLARWNNELSNIRRKADANEWVGWE</sequence>
<protein>
    <submittedName>
        <fullName evidence="1">Uncharacterized protein</fullName>
    </submittedName>
</protein>
<gene>
    <name evidence="1" type="ORF">P4B07_14865</name>
</gene>
<name>A0ABY8HCZ6_ENSAD</name>
<accession>A0ABY8HCZ6</accession>
<proteinExistence type="predicted"/>